<reference evidence="2" key="1">
    <citation type="submission" date="2024-04" db="EMBL/GenBank/DDBJ databases">
        <title>Salinicola lusitanus LLJ914,a marine bacterium isolated from the Okinawa Trough.</title>
        <authorList>
            <person name="Li J."/>
        </authorList>
    </citation>
    <scope>NUCLEOTIDE SEQUENCE [LARGE SCALE GENOMIC DNA]</scope>
</reference>
<evidence type="ECO:0000313" key="1">
    <source>
        <dbReference type="EMBL" id="KAK7878062.1"/>
    </source>
</evidence>
<sequence length="111" mass="12060">MLVKRVSVRCRGRAEERDSVVEQTQSVVRFGTALWRLMAKHKSESANPEPAATGSGLLCGRPVVKAWSPPGPFLLACSHKKTRNQRGNVGTNLAPALGQVLFLYTENLSAT</sequence>
<dbReference type="Proteomes" id="UP001460270">
    <property type="component" value="Unassembled WGS sequence"/>
</dbReference>
<keyword evidence="2" id="KW-1185">Reference proteome</keyword>
<dbReference type="AlphaFoldDB" id="A0AAW0MDP1"/>
<gene>
    <name evidence="1" type="ORF">WMY93_031283</name>
</gene>
<accession>A0AAW0MDP1</accession>
<proteinExistence type="predicted"/>
<protein>
    <submittedName>
        <fullName evidence="1">Uncharacterized protein</fullName>
    </submittedName>
</protein>
<dbReference type="EMBL" id="JBBPFD010000631">
    <property type="protein sequence ID" value="KAK7878062.1"/>
    <property type="molecule type" value="Genomic_DNA"/>
</dbReference>
<name>A0AAW0MDP1_9GOBI</name>
<organism evidence="1 2">
    <name type="scientific">Mugilogobius chulae</name>
    <name type="common">yellowstripe goby</name>
    <dbReference type="NCBI Taxonomy" id="88201"/>
    <lineage>
        <taxon>Eukaryota</taxon>
        <taxon>Metazoa</taxon>
        <taxon>Chordata</taxon>
        <taxon>Craniata</taxon>
        <taxon>Vertebrata</taxon>
        <taxon>Euteleostomi</taxon>
        <taxon>Actinopterygii</taxon>
        <taxon>Neopterygii</taxon>
        <taxon>Teleostei</taxon>
        <taxon>Neoteleostei</taxon>
        <taxon>Acanthomorphata</taxon>
        <taxon>Gobiaria</taxon>
        <taxon>Gobiiformes</taxon>
        <taxon>Gobioidei</taxon>
        <taxon>Gobiidae</taxon>
        <taxon>Gobionellinae</taxon>
        <taxon>Mugilogobius</taxon>
    </lineage>
</organism>
<comment type="caution">
    <text evidence="1">The sequence shown here is derived from an EMBL/GenBank/DDBJ whole genome shotgun (WGS) entry which is preliminary data.</text>
</comment>
<evidence type="ECO:0000313" key="2">
    <source>
        <dbReference type="Proteomes" id="UP001460270"/>
    </source>
</evidence>